<feature type="region of interest" description="Disordered" evidence="1">
    <location>
        <begin position="1"/>
        <end position="24"/>
    </location>
</feature>
<name>F5XGV7_MICPN</name>
<feature type="transmembrane region" description="Helical" evidence="2">
    <location>
        <begin position="357"/>
        <end position="377"/>
    </location>
</feature>
<keyword evidence="2" id="KW-0812">Transmembrane</keyword>
<feature type="transmembrane region" description="Helical" evidence="2">
    <location>
        <begin position="214"/>
        <end position="236"/>
    </location>
</feature>
<feature type="transmembrane region" description="Helical" evidence="2">
    <location>
        <begin position="151"/>
        <end position="170"/>
    </location>
</feature>
<dbReference type="EMBL" id="AP012204">
    <property type="protein sequence ID" value="BAK35589.1"/>
    <property type="molecule type" value="Genomic_DNA"/>
</dbReference>
<proteinExistence type="predicted"/>
<keyword evidence="4" id="KW-1185">Reference proteome</keyword>
<dbReference type="KEGG" id="mph:MLP_25750"/>
<gene>
    <name evidence="3" type="ordered locus">MLP_25750</name>
</gene>
<accession>F5XGV7</accession>
<organism evidence="3 4">
    <name type="scientific">Microlunatus phosphovorus (strain ATCC 700054 / DSM 10555 / JCM 9379 / NBRC 101784 / NCIMB 13414 / VKM Ac-1990 / NM-1)</name>
    <dbReference type="NCBI Taxonomy" id="1032480"/>
    <lineage>
        <taxon>Bacteria</taxon>
        <taxon>Bacillati</taxon>
        <taxon>Actinomycetota</taxon>
        <taxon>Actinomycetes</taxon>
        <taxon>Propionibacteriales</taxon>
        <taxon>Propionibacteriaceae</taxon>
        <taxon>Microlunatus</taxon>
    </lineage>
</organism>
<feature type="transmembrane region" description="Helical" evidence="2">
    <location>
        <begin position="243"/>
        <end position="261"/>
    </location>
</feature>
<evidence type="ECO:0000313" key="4">
    <source>
        <dbReference type="Proteomes" id="UP000007947"/>
    </source>
</evidence>
<dbReference type="eggNOG" id="ENOG50339I2">
    <property type="taxonomic scope" value="Bacteria"/>
</dbReference>
<reference evidence="3 4" key="1">
    <citation type="submission" date="2011-05" db="EMBL/GenBank/DDBJ databases">
        <title>Whole genome sequence of Microlunatus phosphovorus NM-1.</title>
        <authorList>
            <person name="Hosoyama A."/>
            <person name="Sasaki K."/>
            <person name="Harada T."/>
            <person name="Igarashi R."/>
            <person name="Kawakoshi A."/>
            <person name="Sasagawa M."/>
            <person name="Fukada J."/>
            <person name="Nakamura S."/>
            <person name="Katano Y."/>
            <person name="Hanada S."/>
            <person name="Kamagata Y."/>
            <person name="Nakamura N."/>
            <person name="Yamazaki S."/>
            <person name="Fujita N."/>
        </authorList>
    </citation>
    <scope>NUCLEOTIDE SEQUENCE [LARGE SCALE GENOMIC DNA]</scope>
    <source>
        <strain evidence="4">ATCC 700054 / DSM 10555 / JCM 9379 / NBRC 101784 / NCIMB 13414 / VKM Ac-1990 / NM-1</strain>
    </source>
</reference>
<feature type="region of interest" description="Disordered" evidence="1">
    <location>
        <begin position="380"/>
        <end position="444"/>
    </location>
</feature>
<evidence type="ECO:0000256" key="1">
    <source>
        <dbReference type="SAM" id="MobiDB-lite"/>
    </source>
</evidence>
<feature type="transmembrane region" description="Helical" evidence="2">
    <location>
        <begin position="311"/>
        <end position="327"/>
    </location>
</feature>
<feature type="transmembrane region" description="Helical" evidence="2">
    <location>
        <begin position="30"/>
        <end position="50"/>
    </location>
</feature>
<sequence length="444" mass="47198">MFRVPPEVDVSPGAQVQEQPTRPHSSKETVLAGVVVAVTFVVTYVSTVAVKPLFAPDSRYYAAMALWFGGESQSEAARQVAELSAQSGWASPGVSLLFGWGLVQPRVVLPALSVPFVKLWGIDGLVVVPGLALAAVMAVLAWALSRRYGPVAGISSVVLIMCSSQIMFYGSAMLTESLSALWGALTLVAAWRYVRRPGSGPVAWMVVLTVISAFTRQATFIVAGSLVVAWLAALLLRRRSNRWAVPALSVAITALATQVLQTRLFPTFSQLDQFKAKTGADNLTEALLGTPRLAWKILRTDLVFFAQSDRALLVLITLSIVSSVVFWRRAETHLLIGAVAGTALYGITNGTPTAFRYAMPGLVCYAVSVALLMSSLASRVARQPDSPDDPEAGRPQPHPAGEPQKGQQPALRADRELAAPSAQGSSAHDPAIESQRPTDGAAGS</sequence>
<protein>
    <recommendedName>
        <fullName evidence="5">Glycosyltransferase RgtA/B/C/D-like domain-containing protein</fullName>
    </recommendedName>
</protein>
<dbReference type="HOGENOM" id="CLU_723194_0_0_11"/>
<dbReference type="Proteomes" id="UP000007947">
    <property type="component" value="Chromosome"/>
</dbReference>
<dbReference type="STRING" id="1032480.MLP_25750"/>
<dbReference type="AlphaFoldDB" id="F5XGV7"/>
<feature type="transmembrane region" description="Helical" evidence="2">
    <location>
        <begin position="334"/>
        <end position="351"/>
    </location>
</feature>
<keyword evidence="2" id="KW-0472">Membrane</keyword>
<evidence type="ECO:0000256" key="2">
    <source>
        <dbReference type="SAM" id="Phobius"/>
    </source>
</evidence>
<evidence type="ECO:0000313" key="3">
    <source>
        <dbReference type="EMBL" id="BAK35589.1"/>
    </source>
</evidence>
<evidence type="ECO:0008006" key="5">
    <source>
        <dbReference type="Google" id="ProtNLM"/>
    </source>
</evidence>
<keyword evidence="2" id="KW-1133">Transmembrane helix</keyword>
<feature type="compositionally biased region" description="Polar residues" evidence="1">
    <location>
        <begin position="14"/>
        <end position="23"/>
    </location>
</feature>
<feature type="transmembrane region" description="Helical" evidence="2">
    <location>
        <begin position="125"/>
        <end position="145"/>
    </location>
</feature>
<dbReference type="RefSeq" id="WP_013863458.1">
    <property type="nucleotide sequence ID" value="NC_015635.1"/>
</dbReference>